<dbReference type="InterPro" id="IPR006058">
    <property type="entry name" value="2Fe2S_fd_BS"/>
</dbReference>
<dbReference type="PROSITE" id="PS51085">
    <property type="entry name" value="2FE2S_FER_2"/>
    <property type="match status" value="1"/>
</dbReference>
<dbReference type="PROSITE" id="PS51384">
    <property type="entry name" value="FAD_FR"/>
    <property type="match status" value="1"/>
</dbReference>
<reference evidence="6 7" key="1">
    <citation type="submission" date="2018-02" db="EMBL/GenBank/DDBJ databases">
        <title>Reclassifiation of [Polyangium] brachysporum DSM 7029 as Guopingzhaonella breviflexa gen. nov., sp. nov., a member of the family Comamonadaceae.</title>
        <authorList>
            <person name="Tang B."/>
        </authorList>
    </citation>
    <scope>NUCLEOTIDE SEQUENCE [LARGE SCALE GENOMIC DNA]</scope>
    <source>
        <strain evidence="6 7">BCRC 80649</strain>
    </source>
</reference>
<dbReference type="InterPro" id="IPR012675">
    <property type="entry name" value="Beta-grasp_dom_sf"/>
</dbReference>
<gene>
    <name evidence="6" type="ORF">C1704_04205</name>
</gene>
<evidence type="ECO:0000256" key="3">
    <source>
        <dbReference type="ARBA" id="ARBA00034078"/>
    </source>
</evidence>
<dbReference type="SUPFAM" id="SSF52343">
    <property type="entry name" value="Ferredoxin reductase-like, C-terminal NADP-linked domain"/>
    <property type="match status" value="1"/>
</dbReference>
<dbReference type="RefSeq" id="WP_104301297.1">
    <property type="nucleotide sequence ID" value="NZ_PSNX01000003.1"/>
</dbReference>
<dbReference type="Pfam" id="PF00111">
    <property type="entry name" value="Fer2"/>
    <property type="match status" value="1"/>
</dbReference>
<dbReference type="PANTHER" id="PTHR47354:SF5">
    <property type="entry name" value="PROTEIN RFBI"/>
    <property type="match status" value="1"/>
</dbReference>
<dbReference type="CDD" id="cd00207">
    <property type="entry name" value="fer2"/>
    <property type="match status" value="1"/>
</dbReference>
<dbReference type="InterPro" id="IPR039261">
    <property type="entry name" value="FNR_nucleotide-bd"/>
</dbReference>
<accession>A0A2S5SXC4</accession>
<dbReference type="OrthoDB" id="9806195at2"/>
<sequence length="331" mass="36741">MSHRVLWLETGQTFEVEPGEAVLTAALRCDVGLPHECQFGGCGSCRVRLVDGRVDYDEPPLGLSEEEAAEGYALMCRARPQGDLVISVPRPDACSQPTRMRATVAGLRPLAREVLHLELRLPEEAGLVYRPGQYMNVLLDDGRHRSFSMASRPNGARVDFHVRRIPGGRFTDRRLAALREGESLEVEIPLGSFRYHAEDDRPLVMVATGTGLAPIKSMLESLMDSDDCPPVSLYWGMRTEDELYLHDEIQTWAERLYDFHYVPVLSRAGDGWKGRRGHVQQAVLADLGDLSEHAVYLCGSPAMIADAKTAFVARGASLDHLYTDSFVFQSA</sequence>
<dbReference type="Gene3D" id="3.40.50.80">
    <property type="entry name" value="Nucleotide-binding domain of ferredoxin-NADP reductase (FNR) module"/>
    <property type="match status" value="1"/>
</dbReference>
<dbReference type="SUPFAM" id="SSF54292">
    <property type="entry name" value="2Fe-2S ferredoxin-like"/>
    <property type="match status" value="1"/>
</dbReference>
<dbReference type="InterPro" id="IPR001709">
    <property type="entry name" value="Flavoprot_Pyr_Nucl_cyt_Rdtase"/>
</dbReference>
<dbReference type="EMBL" id="PSNX01000003">
    <property type="protein sequence ID" value="PPE67372.1"/>
    <property type="molecule type" value="Genomic_DNA"/>
</dbReference>
<dbReference type="SUPFAM" id="SSF63380">
    <property type="entry name" value="Riboflavin synthase domain-like"/>
    <property type="match status" value="1"/>
</dbReference>
<keyword evidence="7" id="KW-1185">Reference proteome</keyword>
<feature type="domain" description="2Fe-2S ferredoxin-type" evidence="4">
    <location>
        <begin position="3"/>
        <end position="92"/>
    </location>
</feature>
<keyword evidence="2" id="KW-0479">Metal-binding</keyword>
<dbReference type="Pfam" id="PF00970">
    <property type="entry name" value="FAD_binding_6"/>
    <property type="match status" value="1"/>
</dbReference>
<dbReference type="Proteomes" id="UP000238605">
    <property type="component" value="Unassembled WGS sequence"/>
</dbReference>
<dbReference type="Gene3D" id="3.10.20.30">
    <property type="match status" value="1"/>
</dbReference>
<dbReference type="GO" id="GO:0051537">
    <property type="term" value="F:2 iron, 2 sulfur cluster binding"/>
    <property type="evidence" value="ECO:0007669"/>
    <property type="project" value="UniProtKB-KW"/>
</dbReference>
<keyword evidence="2" id="KW-0001">2Fe-2S</keyword>
<feature type="domain" description="FAD-binding FR-type" evidence="5">
    <location>
        <begin position="97"/>
        <end position="196"/>
    </location>
</feature>
<dbReference type="PANTHER" id="PTHR47354">
    <property type="entry name" value="NADH OXIDOREDUCTASE HCR"/>
    <property type="match status" value="1"/>
</dbReference>
<comment type="cofactor">
    <cofactor evidence="3">
        <name>[2Fe-2S] cluster</name>
        <dbReference type="ChEBI" id="CHEBI:190135"/>
    </cofactor>
</comment>
<comment type="cofactor">
    <cofactor evidence="1">
        <name>FAD</name>
        <dbReference type="ChEBI" id="CHEBI:57692"/>
    </cofactor>
</comment>
<dbReference type="Gene3D" id="2.40.30.10">
    <property type="entry name" value="Translation factors"/>
    <property type="match status" value="1"/>
</dbReference>
<dbReference type="Pfam" id="PF00175">
    <property type="entry name" value="NAD_binding_1"/>
    <property type="match status" value="1"/>
</dbReference>
<dbReference type="PRINTS" id="PR00371">
    <property type="entry name" value="FPNCR"/>
</dbReference>
<dbReference type="AlphaFoldDB" id="A0A2S5SXC4"/>
<dbReference type="InterPro" id="IPR017927">
    <property type="entry name" value="FAD-bd_FR_type"/>
</dbReference>
<dbReference type="InterPro" id="IPR001433">
    <property type="entry name" value="OxRdtase_FAD/NAD-bd"/>
</dbReference>
<organism evidence="6 7">
    <name type="scientific">Caldimonas caldifontis</name>
    <dbReference type="NCBI Taxonomy" id="1452508"/>
    <lineage>
        <taxon>Bacteria</taxon>
        <taxon>Pseudomonadati</taxon>
        <taxon>Pseudomonadota</taxon>
        <taxon>Betaproteobacteria</taxon>
        <taxon>Burkholderiales</taxon>
        <taxon>Sphaerotilaceae</taxon>
        <taxon>Caldimonas</taxon>
    </lineage>
</organism>
<dbReference type="PROSITE" id="PS00197">
    <property type="entry name" value="2FE2S_FER_1"/>
    <property type="match status" value="1"/>
</dbReference>
<protein>
    <submittedName>
        <fullName evidence="6">CDP-6-deoxy-delta-3,4-glucoseen reductase</fullName>
    </submittedName>
</protein>
<keyword evidence="2" id="KW-0411">Iron-sulfur</keyword>
<evidence type="ECO:0000313" key="6">
    <source>
        <dbReference type="EMBL" id="PPE67372.1"/>
    </source>
</evidence>
<dbReference type="CDD" id="cd06189">
    <property type="entry name" value="flavin_oxioreductase"/>
    <property type="match status" value="1"/>
</dbReference>
<dbReference type="InterPro" id="IPR017938">
    <property type="entry name" value="Riboflavin_synthase-like_b-brl"/>
</dbReference>
<dbReference type="InterPro" id="IPR050415">
    <property type="entry name" value="MRET"/>
</dbReference>
<dbReference type="InterPro" id="IPR008333">
    <property type="entry name" value="Cbr1-like_FAD-bd_dom"/>
</dbReference>
<proteinExistence type="predicted"/>
<dbReference type="InterPro" id="IPR036010">
    <property type="entry name" value="2Fe-2S_ferredoxin-like_sf"/>
</dbReference>
<name>A0A2S5SXC4_9BURK</name>
<dbReference type="GO" id="GO:0016491">
    <property type="term" value="F:oxidoreductase activity"/>
    <property type="evidence" value="ECO:0007669"/>
    <property type="project" value="InterPro"/>
</dbReference>
<evidence type="ECO:0000259" key="5">
    <source>
        <dbReference type="PROSITE" id="PS51384"/>
    </source>
</evidence>
<evidence type="ECO:0000256" key="2">
    <source>
        <dbReference type="ARBA" id="ARBA00022714"/>
    </source>
</evidence>
<evidence type="ECO:0000256" key="1">
    <source>
        <dbReference type="ARBA" id="ARBA00001974"/>
    </source>
</evidence>
<dbReference type="PRINTS" id="PR00410">
    <property type="entry name" value="PHEHYDRXLASE"/>
</dbReference>
<keyword evidence="2" id="KW-0408">Iron</keyword>
<evidence type="ECO:0000313" key="7">
    <source>
        <dbReference type="Proteomes" id="UP000238605"/>
    </source>
</evidence>
<evidence type="ECO:0000259" key="4">
    <source>
        <dbReference type="PROSITE" id="PS51085"/>
    </source>
</evidence>
<comment type="caution">
    <text evidence="6">The sequence shown here is derived from an EMBL/GenBank/DDBJ whole genome shotgun (WGS) entry which is preliminary data.</text>
</comment>
<dbReference type="InterPro" id="IPR001041">
    <property type="entry name" value="2Fe-2S_ferredoxin-type"/>
</dbReference>